<dbReference type="GO" id="GO:0015288">
    <property type="term" value="F:porin activity"/>
    <property type="evidence" value="ECO:0007669"/>
    <property type="project" value="UniProtKB-KW"/>
</dbReference>
<comment type="subunit">
    <text evidence="2">Homotrimer.</text>
</comment>
<dbReference type="PANTHER" id="PTHR34501">
    <property type="entry name" value="PROTEIN YDDL-RELATED"/>
    <property type="match status" value="1"/>
</dbReference>
<reference evidence="13 14" key="1">
    <citation type="journal article" date="2007" name="J. Bacteriol.">
        <title>Whole-genome analysis of the methyl tert-butyl ether-degrading beta-proteobacterium Methylibium petroleiphilum PM1.</title>
        <authorList>
            <person name="Kane S.R."/>
            <person name="Chakicherla A.Y."/>
            <person name="Chain P.S.G."/>
            <person name="Schmidt R."/>
            <person name="Shin M.W."/>
            <person name="Legler T.C."/>
            <person name="Scow K.M."/>
            <person name="Larimer F.W."/>
            <person name="Lucas S.M."/>
            <person name="Richardson P.M."/>
            <person name="Hristova K.R."/>
        </authorList>
    </citation>
    <scope>NUCLEOTIDE SEQUENCE [LARGE SCALE GENOMIC DNA]</scope>
    <source>
        <strain evidence="14">ATCC BAA-1232 / LMG 22953 / PM1</strain>
    </source>
</reference>
<keyword evidence="9" id="KW-0472">Membrane</keyword>
<evidence type="ECO:0000256" key="7">
    <source>
        <dbReference type="ARBA" id="ARBA00023065"/>
    </source>
</evidence>
<feature type="domain" description="Porin" evidence="12">
    <location>
        <begin position="19"/>
        <end position="336"/>
    </location>
</feature>
<dbReference type="InterPro" id="IPR050298">
    <property type="entry name" value="Gram-neg_bact_OMP"/>
</dbReference>
<dbReference type="CDD" id="cd00342">
    <property type="entry name" value="gram_neg_porins"/>
    <property type="match status" value="1"/>
</dbReference>
<keyword evidence="3" id="KW-0813">Transport</keyword>
<protein>
    <submittedName>
        <fullName evidence="13">Putative outer membrane porin signal peptide protein</fullName>
    </submittedName>
</protein>
<keyword evidence="6 11" id="KW-0732">Signal</keyword>
<accession>A2SK73</accession>
<evidence type="ECO:0000256" key="9">
    <source>
        <dbReference type="ARBA" id="ARBA00023136"/>
    </source>
</evidence>
<feature type="chain" id="PRO_5002646248" evidence="11">
    <location>
        <begin position="30"/>
        <end position="367"/>
    </location>
</feature>
<evidence type="ECO:0000256" key="10">
    <source>
        <dbReference type="ARBA" id="ARBA00023237"/>
    </source>
</evidence>
<organism evidence="13 14">
    <name type="scientific">Methylibium petroleiphilum (strain ATCC BAA-1232 / LMG 22953 / PM1)</name>
    <dbReference type="NCBI Taxonomy" id="420662"/>
    <lineage>
        <taxon>Bacteria</taxon>
        <taxon>Pseudomonadati</taxon>
        <taxon>Pseudomonadota</taxon>
        <taxon>Betaproteobacteria</taxon>
        <taxon>Burkholderiales</taxon>
        <taxon>Sphaerotilaceae</taxon>
        <taxon>Methylibium</taxon>
    </lineage>
</organism>
<evidence type="ECO:0000259" key="12">
    <source>
        <dbReference type="Pfam" id="PF13609"/>
    </source>
</evidence>
<feature type="signal peptide" evidence="11">
    <location>
        <begin position="1"/>
        <end position="29"/>
    </location>
</feature>
<evidence type="ECO:0000256" key="2">
    <source>
        <dbReference type="ARBA" id="ARBA00011233"/>
    </source>
</evidence>
<dbReference type="Proteomes" id="UP000000366">
    <property type="component" value="Chromosome"/>
</dbReference>
<keyword evidence="10" id="KW-0998">Cell outer membrane</keyword>
<dbReference type="STRING" id="420662.Mpe_A3009"/>
<comment type="subcellular location">
    <subcellularLocation>
        <location evidence="1">Cell outer membrane</location>
        <topology evidence="1">Multi-pass membrane protein</topology>
    </subcellularLocation>
</comment>
<dbReference type="GO" id="GO:0009279">
    <property type="term" value="C:cell outer membrane"/>
    <property type="evidence" value="ECO:0007669"/>
    <property type="project" value="UniProtKB-SubCell"/>
</dbReference>
<evidence type="ECO:0000256" key="8">
    <source>
        <dbReference type="ARBA" id="ARBA00023114"/>
    </source>
</evidence>
<dbReference type="AlphaFoldDB" id="A2SK73"/>
<dbReference type="GO" id="GO:0046930">
    <property type="term" value="C:pore complex"/>
    <property type="evidence" value="ECO:0007669"/>
    <property type="project" value="UniProtKB-KW"/>
</dbReference>
<keyword evidence="4" id="KW-1134">Transmembrane beta strand</keyword>
<evidence type="ECO:0000256" key="5">
    <source>
        <dbReference type="ARBA" id="ARBA00022692"/>
    </source>
</evidence>
<evidence type="ECO:0000256" key="4">
    <source>
        <dbReference type="ARBA" id="ARBA00022452"/>
    </source>
</evidence>
<keyword evidence="14" id="KW-1185">Reference proteome</keyword>
<evidence type="ECO:0000313" key="13">
    <source>
        <dbReference type="EMBL" id="ABM95962.1"/>
    </source>
</evidence>
<evidence type="ECO:0000256" key="6">
    <source>
        <dbReference type="ARBA" id="ARBA00022729"/>
    </source>
</evidence>
<keyword evidence="5" id="KW-0812">Transmembrane</keyword>
<keyword evidence="8" id="KW-0626">Porin</keyword>
<name>A2SK73_METPP</name>
<dbReference type="eggNOG" id="COG3203">
    <property type="taxonomic scope" value="Bacteria"/>
</dbReference>
<gene>
    <name evidence="13" type="ordered locus">Mpe_A3009</name>
</gene>
<dbReference type="EMBL" id="CP000555">
    <property type="protein sequence ID" value="ABM95962.1"/>
    <property type="molecule type" value="Genomic_DNA"/>
</dbReference>
<dbReference type="Pfam" id="PF13609">
    <property type="entry name" value="Porin_4"/>
    <property type="match status" value="1"/>
</dbReference>
<evidence type="ECO:0000313" key="14">
    <source>
        <dbReference type="Proteomes" id="UP000000366"/>
    </source>
</evidence>
<dbReference type="InterPro" id="IPR033900">
    <property type="entry name" value="Gram_neg_porin_domain"/>
</dbReference>
<evidence type="ECO:0000256" key="11">
    <source>
        <dbReference type="SAM" id="SignalP"/>
    </source>
</evidence>
<evidence type="ECO:0000256" key="1">
    <source>
        <dbReference type="ARBA" id="ARBA00004571"/>
    </source>
</evidence>
<dbReference type="KEGG" id="mpt:Mpe_A3009"/>
<dbReference type="GO" id="GO:0006811">
    <property type="term" value="P:monoatomic ion transport"/>
    <property type="evidence" value="ECO:0007669"/>
    <property type="project" value="UniProtKB-KW"/>
</dbReference>
<dbReference type="Gene3D" id="2.40.160.10">
    <property type="entry name" value="Porin"/>
    <property type="match status" value="1"/>
</dbReference>
<evidence type="ECO:0000256" key="3">
    <source>
        <dbReference type="ARBA" id="ARBA00022448"/>
    </source>
</evidence>
<dbReference type="SUPFAM" id="SSF56935">
    <property type="entry name" value="Porins"/>
    <property type="match status" value="1"/>
</dbReference>
<dbReference type="InterPro" id="IPR023614">
    <property type="entry name" value="Porin_dom_sf"/>
</dbReference>
<dbReference type="HOGENOM" id="CLU_038238_2_0_4"/>
<keyword evidence="7" id="KW-0406">Ion transport</keyword>
<dbReference type="PANTHER" id="PTHR34501:SF9">
    <property type="entry name" value="MAJOR OUTER MEMBRANE PROTEIN P.IA"/>
    <property type="match status" value="1"/>
</dbReference>
<sequence>MTKKTMAHTLVKRSLIAGAVLATAGVASAQSNVTIYGRIDTGVEYQDKVATGTGDSSRTSLANGGILPSIWGFRGNEDLGGGLKAVFNLEGDFDGSTGGTRFGGGLQLFGRQANVGLSGDWGTVLLGRQYSPAILADLGTDPRGFKESFSSLLPYALTQNPAGNGVTGNNFLGIFTGNMISYTNAFGPVTLRAGYGLGEVAGGGSEGSTVALGLTYAGPVTVSGSYQQIKGIAAGDAESKRFSLGLAVPFGALTGKVYYAKAETDDATGAKSSDSDYFGVGVDWAWNPQNTMTVAFYHGEDDVFTGKSKDLVISNDYALSKRTTLYAQFVYSDVDTGANPALSIAADRGPIPGEKTKILGVGIKHDF</sequence>
<proteinExistence type="predicted"/>